<evidence type="ECO:0000256" key="1">
    <source>
        <dbReference type="ARBA" id="ARBA00004651"/>
    </source>
</evidence>
<keyword evidence="4 7" id="KW-0812">Transmembrane</keyword>
<sequence length="255" mass="27471">MDVLAIGLLAFAAVGYFVLAGTDLGTGMMLFFLGRDPAERRLVIAAFAPFFLANEIWLVLTAGLLVGLFHELEGELFGALSGTIAALLAGWVVRDVGLWLRGRLDAPRWRLFWDGAITAGSWTVTGAWGWIVGSVLLYRLDPETSPFPLIGVAASWALFALHGLAFASLRLRGAPHSRARTVTGPSGEQVTFALTTVGMVVIPLALGARLPLRDTVTESAEFVAGSTAVLLPVLVAAQIWTWWIFRHRVTAPSYL</sequence>
<feature type="transmembrane region" description="Helical" evidence="7">
    <location>
        <begin position="222"/>
        <end position="245"/>
    </location>
</feature>
<evidence type="ECO:0000313" key="9">
    <source>
        <dbReference type="Proteomes" id="UP001569963"/>
    </source>
</evidence>
<evidence type="ECO:0000256" key="5">
    <source>
        <dbReference type="ARBA" id="ARBA00022989"/>
    </source>
</evidence>
<dbReference type="PANTHER" id="PTHR43141:SF4">
    <property type="entry name" value="CYTOCHROME BD2 SUBUNIT II"/>
    <property type="match status" value="1"/>
</dbReference>
<evidence type="ECO:0000256" key="3">
    <source>
        <dbReference type="ARBA" id="ARBA00022475"/>
    </source>
</evidence>
<evidence type="ECO:0000313" key="8">
    <source>
        <dbReference type="EMBL" id="MFA1538324.1"/>
    </source>
</evidence>
<evidence type="ECO:0000256" key="6">
    <source>
        <dbReference type="ARBA" id="ARBA00023136"/>
    </source>
</evidence>
<evidence type="ECO:0000256" key="2">
    <source>
        <dbReference type="ARBA" id="ARBA00007543"/>
    </source>
</evidence>
<feature type="transmembrane region" description="Helical" evidence="7">
    <location>
        <begin position="76"/>
        <end position="100"/>
    </location>
</feature>
<dbReference type="Pfam" id="PF02322">
    <property type="entry name" value="Cyt_bd_oxida_II"/>
    <property type="match status" value="1"/>
</dbReference>
<proteinExistence type="inferred from homology"/>
<dbReference type="PANTHER" id="PTHR43141">
    <property type="entry name" value="CYTOCHROME BD2 SUBUNIT II"/>
    <property type="match status" value="1"/>
</dbReference>
<dbReference type="InterPro" id="IPR003317">
    <property type="entry name" value="Cyt-d_oxidase_su2"/>
</dbReference>
<keyword evidence="9" id="KW-1185">Reference proteome</keyword>
<comment type="similarity">
    <text evidence="2">Belongs to the cytochrome ubiquinol oxidase subunit 2 family.</text>
</comment>
<protein>
    <submittedName>
        <fullName evidence="8">Cytochrome d ubiquinol oxidase subunit II</fullName>
    </submittedName>
</protein>
<name>A0ABV4Q723_9ACTN</name>
<feature type="transmembrane region" description="Helical" evidence="7">
    <location>
        <begin position="44"/>
        <end position="70"/>
    </location>
</feature>
<organism evidence="8 9">
    <name type="scientific">Actinomadura monticuli</name>
    <dbReference type="NCBI Taxonomy" id="3097367"/>
    <lineage>
        <taxon>Bacteria</taxon>
        <taxon>Bacillati</taxon>
        <taxon>Actinomycetota</taxon>
        <taxon>Actinomycetes</taxon>
        <taxon>Streptosporangiales</taxon>
        <taxon>Thermomonosporaceae</taxon>
        <taxon>Actinomadura</taxon>
    </lineage>
</organism>
<feature type="transmembrane region" description="Helical" evidence="7">
    <location>
        <begin position="6"/>
        <end position="32"/>
    </location>
</feature>
<keyword evidence="6 7" id="KW-0472">Membrane</keyword>
<evidence type="ECO:0000256" key="7">
    <source>
        <dbReference type="SAM" id="Phobius"/>
    </source>
</evidence>
<dbReference type="EMBL" id="JAXCEI010000002">
    <property type="protein sequence ID" value="MFA1538324.1"/>
    <property type="molecule type" value="Genomic_DNA"/>
</dbReference>
<keyword evidence="5 7" id="KW-1133">Transmembrane helix</keyword>
<dbReference type="Proteomes" id="UP001569963">
    <property type="component" value="Unassembled WGS sequence"/>
</dbReference>
<reference evidence="8 9" key="1">
    <citation type="submission" date="2023-11" db="EMBL/GenBank/DDBJ databases">
        <title>Actinomadura monticuli sp. nov., isolated from volcanic ash.</title>
        <authorList>
            <person name="Lee S.D."/>
            <person name="Yang H."/>
            <person name="Kim I.S."/>
        </authorList>
    </citation>
    <scope>NUCLEOTIDE SEQUENCE [LARGE SCALE GENOMIC DNA]</scope>
    <source>
        <strain evidence="8 9">DLS-62</strain>
    </source>
</reference>
<comment type="subcellular location">
    <subcellularLocation>
        <location evidence="1">Cell membrane</location>
        <topology evidence="1">Multi-pass membrane protein</topology>
    </subcellularLocation>
</comment>
<accession>A0ABV4Q723</accession>
<feature type="transmembrane region" description="Helical" evidence="7">
    <location>
        <begin position="190"/>
        <end position="210"/>
    </location>
</feature>
<gene>
    <name evidence="8" type="ORF">SM611_05225</name>
</gene>
<comment type="caution">
    <text evidence="8">The sequence shown here is derived from an EMBL/GenBank/DDBJ whole genome shotgun (WGS) entry which is preliminary data.</text>
</comment>
<keyword evidence="3" id="KW-1003">Cell membrane</keyword>
<feature type="transmembrane region" description="Helical" evidence="7">
    <location>
        <begin position="149"/>
        <end position="169"/>
    </location>
</feature>
<feature type="transmembrane region" description="Helical" evidence="7">
    <location>
        <begin position="112"/>
        <end position="137"/>
    </location>
</feature>
<evidence type="ECO:0000256" key="4">
    <source>
        <dbReference type="ARBA" id="ARBA00022692"/>
    </source>
</evidence>
<dbReference type="RefSeq" id="WP_371947664.1">
    <property type="nucleotide sequence ID" value="NZ_JAXCEI010000002.1"/>
</dbReference>